<keyword evidence="6" id="KW-1185">Reference proteome</keyword>
<gene>
    <name evidence="5" type="ORF">GA0070618_4321</name>
</gene>
<dbReference type="EMBL" id="LT607413">
    <property type="protein sequence ID" value="SCF23743.1"/>
    <property type="molecule type" value="Genomic_DNA"/>
</dbReference>
<dbReference type="CDD" id="cd06170">
    <property type="entry name" value="LuxR_C_like"/>
    <property type="match status" value="1"/>
</dbReference>
<organism evidence="5 6">
    <name type="scientific">Micromonospora echinospora</name>
    <name type="common">Micromonospora purpurea</name>
    <dbReference type="NCBI Taxonomy" id="1877"/>
    <lineage>
        <taxon>Bacteria</taxon>
        <taxon>Bacillati</taxon>
        <taxon>Actinomycetota</taxon>
        <taxon>Actinomycetes</taxon>
        <taxon>Micromonosporales</taxon>
        <taxon>Micromonosporaceae</taxon>
        <taxon>Micromonospora</taxon>
    </lineage>
</organism>
<dbReference type="InterPro" id="IPR016032">
    <property type="entry name" value="Sig_transdc_resp-reg_C-effctor"/>
</dbReference>
<dbReference type="OrthoDB" id="3176919at2"/>
<protein>
    <submittedName>
        <fullName evidence="5">DNA-binding response regulator, NarL/FixJ family, contains REC and HTH domains</fullName>
    </submittedName>
</protein>
<dbReference type="GO" id="GO:0003677">
    <property type="term" value="F:DNA binding"/>
    <property type="evidence" value="ECO:0007669"/>
    <property type="project" value="UniProtKB-KW"/>
</dbReference>
<evidence type="ECO:0000256" key="1">
    <source>
        <dbReference type="ARBA" id="ARBA00023015"/>
    </source>
</evidence>
<keyword evidence="1" id="KW-0805">Transcription regulation</keyword>
<keyword evidence="2 5" id="KW-0238">DNA-binding</keyword>
<evidence type="ECO:0000256" key="2">
    <source>
        <dbReference type="ARBA" id="ARBA00023125"/>
    </source>
</evidence>
<name>A0A1C4YSL4_MICEC</name>
<dbReference type="Proteomes" id="UP000198253">
    <property type="component" value="Chromosome I"/>
</dbReference>
<evidence type="ECO:0000256" key="3">
    <source>
        <dbReference type="ARBA" id="ARBA00023163"/>
    </source>
</evidence>
<dbReference type="SMART" id="SM00421">
    <property type="entry name" value="HTH_LUXR"/>
    <property type="match status" value="1"/>
</dbReference>
<dbReference type="PANTHER" id="PTHR44688">
    <property type="entry name" value="DNA-BINDING TRANSCRIPTIONAL ACTIVATOR DEVR_DOSR"/>
    <property type="match status" value="1"/>
</dbReference>
<feature type="domain" description="HTH luxR-type" evidence="4">
    <location>
        <begin position="129"/>
        <end position="194"/>
    </location>
</feature>
<dbReference type="InParanoid" id="A0A1C4YSL4"/>
<accession>A0A1C4YSL4</accession>
<evidence type="ECO:0000313" key="5">
    <source>
        <dbReference type="EMBL" id="SCF23743.1"/>
    </source>
</evidence>
<sequence length="202" mass="21292">MIRTDILVGSPIYLIGLVHILDQAGIKVASIRSSADEEPSWLADASLVDVDALPPDSGLDHVSRLAGFTAVLVLANGAPDPMPFVEAGARGVVSKWESVDSIVTAVRSVSTSGSARPSRVATPPADPWADTAAQQLSNREQQVLRQISRGLTHGQIATRLGISPHTVDTYVKRIRVKLGLGNKAELTRAALLGRFAAGSSSR</sequence>
<dbReference type="SUPFAM" id="SSF46894">
    <property type="entry name" value="C-terminal effector domain of the bipartite response regulators"/>
    <property type="match status" value="1"/>
</dbReference>
<dbReference type="Pfam" id="PF00196">
    <property type="entry name" value="GerE"/>
    <property type="match status" value="1"/>
</dbReference>
<dbReference type="RefSeq" id="WP_088983253.1">
    <property type="nucleotide sequence ID" value="NZ_LT607413.1"/>
</dbReference>
<dbReference type="PANTHER" id="PTHR44688:SF16">
    <property type="entry name" value="DNA-BINDING TRANSCRIPTIONAL ACTIVATOR DEVR_DOSR"/>
    <property type="match status" value="1"/>
</dbReference>
<dbReference type="GO" id="GO:0006355">
    <property type="term" value="P:regulation of DNA-templated transcription"/>
    <property type="evidence" value="ECO:0007669"/>
    <property type="project" value="InterPro"/>
</dbReference>
<dbReference type="PROSITE" id="PS50043">
    <property type="entry name" value="HTH_LUXR_2"/>
    <property type="match status" value="1"/>
</dbReference>
<dbReference type="AlphaFoldDB" id="A0A1C4YSL4"/>
<dbReference type="InterPro" id="IPR000792">
    <property type="entry name" value="Tscrpt_reg_LuxR_C"/>
</dbReference>
<dbReference type="PRINTS" id="PR00038">
    <property type="entry name" value="HTHLUXR"/>
</dbReference>
<evidence type="ECO:0000259" key="4">
    <source>
        <dbReference type="PROSITE" id="PS50043"/>
    </source>
</evidence>
<reference evidence="6" key="1">
    <citation type="submission" date="2016-06" db="EMBL/GenBank/DDBJ databases">
        <authorList>
            <person name="Varghese N."/>
            <person name="Submissions Spin"/>
        </authorList>
    </citation>
    <scope>NUCLEOTIDE SEQUENCE [LARGE SCALE GENOMIC DNA]</scope>
    <source>
        <strain evidence="6">DSM 43816</strain>
    </source>
</reference>
<proteinExistence type="predicted"/>
<keyword evidence="3" id="KW-0804">Transcription</keyword>
<dbReference type="Gene3D" id="3.40.50.2300">
    <property type="match status" value="1"/>
</dbReference>
<evidence type="ECO:0000313" key="6">
    <source>
        <dbReference type="Proteomes" id="UP000198253"/>
    </source>
</evidence>